<keyword evidence="1" id="KW-0732">Signal</keyword>
<dbReference type="OrthoDB" id="2142213at2759"/>
<evidence type="ECO:0000313" key="3">
    <source>
        <dbReference type="Proteomes" id="UP000578531"/>
    </source>
</evidence>
<evidence type="ECO:0000256" key="1">
    <source>
        <dbReference type="SAM" id="SignalP"/>
    </source>
</evidence>
<dbReference type="GeneID" id="59292329"/>
<dbReference type="RefSeq" id="XP_037160616.1">
    <property type="nucleotide sequence ID" value="XM_037312568.1"/>
</dbReference>
<feature type="chain" id="PRO_5034724050" description="Conidiation-specific protein 13" evidence="1">
    <location>
        <begin position="19"/>
        <end position="306"/>
    </location>
</feature>
<reference evidence="2 3" key="1">
    <citation type="journal article" date="2020" name="Genomics">
        <title>Complete, high-quality genomes from long-read metagenomic sequencing of two wolf lichen thalli reveals enigmatic genome architecture.</title>
        <authorList>
            <person name="McKenzie S.K."/>
            <person name="Walston R.F."/>
            <person name="Allen J.L."/>
        </authorList>
    </citation>
    <scope>NUCLEOTIDE SEQUENCE [LARGE SCALE GENOMIC DNA]</scope>
    <source>
        <strain evidence="2">WasteWater2</strain>
    </source>
</reference>
<dbReference type="SUPFAM" id="SSF55486">
    <property type="entry name" value="Metalloproteases ('zincins'), catalytic domain"/>
    <property type="match status" value="1"/>
</dbReference>
<dbReference type="AlphaFoldDB" id="A0A8H6FMC5"/>
<name>A0A8H6FMC5_9LECA</name>
<sequence length="306" mass="33919">MRATFIGLAGSLVTLALTQRLDKPPLETGLDYLQKGLLEHLGPVKSSYKKWTPGWIPSDCKTMTVNANLSVAHVETFSVQYEDCPNDPWLLCRHIDSPDPLENLIDLFGRVPVRARQWVRHIVNLPDPTNFTSAYNWAGNIAMFESINRDLTLFIHETGHSLDLLGAYPDNPLSTSKHWHAQYAKDSHVPDPYSQSNIYEDLAQNTVVAAYDLNVPGGFGVVEPKWRDVLHQFDTIEVEQRKAGDLLVRGGVCTKRLNNSEVVRVGGSSRVMARGSGGPPNVALSDAVGVIERVEFDTSKDCRLGS</sequence>
<dbReference type="EMBL" id="JACCJC010000060">
    <property type="protein sequence ID" value="KAF6231183.1"/>
    <property type="molecule type" value="Genomic_DNA"/>
</dbReference>
<feature type="signal peptide" evidence="1">
    <location>
        <begin position="1"/>
        <end position="18"/>
    </location>
</feature>
<protein>
    <recommendedName>
        <fullName evidence="4">Conidiation-specific protein 13</fullName>
    </recommendedName>
</protein>
<evidence type="ECO:0000313" key="2">
    <source>
        <dbReference type="EMBL" id="KAF6231183.1"/>
    </source>
</evidence>
<proteinExistence type="predicted"/>
<keyword evidence="3" id="KW-1185">Reference proteome</keyword>
<dbReference type="Proteomes" id="UP000578531">
    <property type="component" value="Unassembled WGS sequence"/>
</dbReference>
<organism evidence="2 3">
    <name type="scientific">Letharia columbiana</name>
    <dbReference type="NCBI Taxonomy" id="112416"/>
    <lineage>
        <taxon>Eukaryota</taxon>
        <taxon>Fungi</taxon>
        <taxon>Dikarya</taxon>
        <taxon>Ascomycota</taxon>
        <taxon>Pezizomycotina</taxon>
        <taxon>Lecanoromycetes</taxon>
        <taxon>OSLEUM clade</taxon>
        <taxon>Lecanoromycetidae</taxon>
        <taxon>Lecanorales</taxon>
        <taxon>Lecanorineae</taxon>
        <taxon>Parmeliaceae</taxon>
        <taxon>Letharia</taxon>
    </lineage>
</organism>
<comment type="caution">
    <text evidence="2">The sequence shown here is derived from an EMBL/GenBank/DDBJ whole genome shotgun (WGS) entry which is preliminary data.</text>
</comment>
<accession>A0A8H6FMC5</accession>
<gene>
    <name evidence="2" type="ORF">HO173_010683</name>
</gene>
<evidence type="ECO:0008006" key="4">
    <source>
        <dbReference type="Google" id="ProtNLM"/>
    </source>
</evidence>